<name>H8ZNF1_9CAUD</name>
<dbReference type="OrthoDB" id="29156at10239"/>
<dbReference type="EMBL" id="JN371769">
    <property type="protein sequence ID" value="AFD03012.1"/>
    <property type="molecule type" value="Genomic_DNA"/>
</dbReference>
<feature type="region of interest" description="Disordered" evidence="1">
    <location>
        <begin position="110"/>
        <end position="138"/>
    </location>
</feature>
<dbReference type="GeneID" id="14005436"/>
<organism evidence="2 3">
    <name type="scientific">Synechococcus phage metaG-MbCM1</name>
    <dbReference type="NCBI Taxonomy" id="1079999"/>
    <lineage>
        <taxon>Viruses</taxon>
        <taxon>Duplodnaviria</taxon>
        <taxon>Heunggongvirae</taxon>
        <taxon>Uroviricota</taxon>
        <taxon>Caudoviricetes</taxon>
        <taxon>Pantevenvirales</taxon>
        <taxon>Kyanoviridae</taxon>
        <taxon>Galenevirus</taxon>
        <taxon>Galenevirus mbcm1</taxon>
    </lineage>
</organism>
<sequence length="138" mass="15621">MSVRIVRTKGGEDVISDLFEVTTKEDPEKAVAFQLRYPYNVWLENREEPELLTEVEGEERLNKNSNPNIRFEPWAPLSKDRSIMLKLDEVVSAYETYPEVEEKYNKIVEAESGRGNAATGVTFDPPEGSSPVSLGQNN</sequence>
<protein>
    <submittedName>
        <fullName evidence="2">Uncharacterized protein</fullName>
    </submittedName>
</protein>
<dbReference type="RefSeq" id="YP_007001663.1">
    <property type="nucleotide sequence ID" value="NC_019443.1"/>
</dbReference>
<dbReference type="Gene3D" id="2.30.30.100">
    <property type="match status" value="1"/>
</dbReference>
<keyword evidence="3" id="KW-1185">Reference proteome</keyword>
<accession>H8ZNF1</accession>
<evidence type="ECO:0000256" key="1">
    <source>
        <dbReference type="SAM" id="MobiDB-lite"/>
    </source>
</evidence>
<evidence type="ECO:0000313" key="3">
    <source>
        <dbReference type="Proteomes" id="UP000007597"/>
    </source>
</evidence>
<proteinExistence type="predicted"/>
<dbReference type="Proteomes" id="UP000007597">
    <property type="component" value="Segment"/>
</dbReference>
<evidence type="ECO:0000313" key="2">
    <source>
        <dbReference type="EMBL" id="AFD03012.1"/>
    </source>
</evidence>
<reference evidence="2 3" key="1">
    <citation type="submission" date="2011-07" db="EMBL/GenBank/DDBJ databases">
        <title>Viral Tagging: a high-throughput approach to explore virus-host interactions.</title>
        <authorList>
            <person name="Deng L."/>
            <person name="Sullivan M.B."/>
            <person name="Poulos B."/>
            <person name="Ignacio Espinoza J.C."/>
        </authorList>
    </citation>
    <scope>NUCLEOTIDE SEQUENCE [LARGE SCALE GENOMIC DNA]</scope>
</reference>
<dbReference type="KEGG" id="vg:14005436"/>